<dbReference type="InterPro" id="IPR044867">
    <property type="entry name" value="DEUBAD_dom"/>
</dbReference>
<organism evidence="5 6">
    <name type="scientific">Anopheles coluzzii</name>
    <name type="common">African malaria mosquito</name>
    <dbReference type="NCBI Taxonomy" id="1518534"/>
    <lineage>
        <taxon>Eukaryota</taxon>
        <taxon>Metazoa</taxon>
        <taxon>Ecdysozoa</taxon>
        <taxon>Arthropoda</taxon>
        <taxon>Hexapoda</taxon>
        <taxon>Insecta</taxon>
        <taxon>Pterygota</taxon>
        <taxon>Neoptera</taxon>
        <taxon>Endopterygota</taxon>
        <taxon>Diptera</taxon>
        <taxon>Nematocera</taxon>
        <taxon>Culicoidea</taxon>
        <taxon>Culicidae</taxon>
        <taxon>Anophelinae</taxon>
        <taxon>Anopheles</taxon>
    </lineage>
</organism>
<keyword evidence="6" id="KW-1185">Reference proteome</keyword>
<accession>A0A9I3BE32</accession>
<dbReference type="PANTHER" id="PTHR13052">
    <property type="entry name" value="NFRKB-RELATED"/>
    <property type="match status" value="1"/>
</dbReference>
<sequence length="2154" mass="233185">MGRRFVMDKKSSTETMVKIYKATENVYASSSGSDSDESNASLLERSSLLSNKFMLPKDLSENGNIFNEFFSYSLWDALPNATQQKLTKYLPVAKDDFSSTTKIVHSLFSRELNRFYKEPMESFRLNLSTGNYRVDIARLQQNLAKSTTKDRRMVELQRLSRLAQNVMISREAALFSELQFISNHALPSCGRVMDNYRKRRQREYDFEAPSVMAKCQAVATKRYLSEIVSISEEAGLSLSLSDEEECLQALPTAPIRKQRRILGYNVQSGEQSCHLNRTIGHPNLSGASGFTNILSKKSALVNTSNGMGGNTFDGTIFNAPKLFIVTEDHYRKLLVQHRKRKMEEPNHPELNLDGVKLKDVVSRTQIAAGYRRILPLPKVYISDSAKENPIGIKARIKSQKLFRMHRVSPDQADLKHSVGLNLEERGINITEIKVEPSVDADQKSKSVLPNDSSESNSTDNELHHLALKHDEFIEGTRAASNHDKTKENGEDPINTVEKLKPFSEHVLDETELSIKPTAVTSLNPNVLNSVAQSDVPKKASDTSTGDNNSMNLLLSNGTHACFLSVVRDLFCSNPDHRCTMSELMQKLEAWTKSPVAERNDWFEQYNKNGDWDSTLQSAVKFLTGEFQNQPEDFVPYIEHKIAINILQWIGASRDADSRLVPLCTYWQNRKQEMNKQTNMPTITANNIIGLNNTLPIDTNMHVTVSPKNKNKTNIGTKSLASSAYSSTSSSILLPSAGEVSIGFNESSVSSLSSMTILADEDGSASERSVTPPPPLFPTDWSVRKATDEEIQRFREQEKCRYENPHMAFTYKQHSYDSVVGPVKGIYTQAPGISKARGHSMLVANRPNFVTILTLVRDATARLPNGEGTRADICELLKSSQYISPTATDQILQTIVSGALDRMHTEHDPCVKYDAKRKIWIYLHRNRTEQEFERLHMQYQGLSKHKKSIVRKSMRQSRESLTTATSKISNLAKQHQIDDNGPSRDNVASVSSAVEILRDNTTEIINVMDSGTDLSAATSVINIPTTIVGNTVTVARSTTSLLKKQVPLTVMDNSIVQQSCVDTRNENRSASNSPSQTDRTKKSINTTMQDHQLLDSGSDTIYKSSSKLYNAVTLITSSGNNVRTIQIPKSSISLSNRPDVASNHSTVTGNEVLTSELSAHNTSPQSPKKIIVSAVVSAAKTMVASTAISPSTDFSLNNCVDNLQKLNTKPILVQSAGTASPIITPSSCSFSKDAIKISSAIGGTIVSIRQVNNTNLGTLGQKNQTFACAQSTSLLSPQLSTQAKRPQISMNSSSIATTSAANAIRTIKGGTIISAAIEKPNYSSSVTPSTSKQSSISAPMLQSNPATTVLSQKMMLSSARAYASSAGESSNVPTVVAIKPTNSTSITTVTETGTNRPIIRPTANLFSTITLTKGQQSVLTPAKQQQIIQNLLLQNQKQSIITKQIVCTTDDAKQGVGVGSPFQLESPTAVPASFKMQHNSTSSVKPLSQQIVKITPTRAKTHCISTIRPVSTIVTSSNSPGHPSSSIVNQTSPGVKMIKMHPSTMLTSIEPQGMLNASTLCGANTVTISGTNNIGSPASTPNSTMRVLKTATGTTTVIKTEVTPSGLSEKLLSQGTRHHVLDKHRNDLTAHVGSKVIVTPSISTGQLIPLESLLQKQGVTPTTNSSTGGLNTFLKITGTNKTGQQQFLQFTTSSNAASSITSTSASNVLSNSGTTSLGSVRQQYTILPQSRNIISVASTSRTSRKNNIPLTIVSSQDSNESLPSAASLIVGNKKGNVTEVNTIDDTVPSPPVHSPSEKQIPQVKLLTTAQSPKSFSSGAITSTTTIQPQNNISKTKTSLDNTDLLNAKIIGVRNIASTKLKGTSSLSLMNTGGLNIAHIGGKPVIIANNAAIGTNQGITVSTSHLHNNGVNKGTPAGTMLLTSNTNSISPALEQQNSNDMQTQLEQPLHPEKNVPGLPSTARRENACTNSVIPGQIQTLMIRNNLLKVQSVPPTALNKLSQHTTISAGSVGASGAGSGVKTSTTPITVCAGRCTTAQSRQQQQTQEAQTQYPQQTPQKQHQSKQLGSAGSAILFTPHVAANNKPLGAMSMEDKSFVKIQSSSTEISNNADGGSQKVQSQRIVLSQPTIASDLNVAGNALNFKRLKVIPISKQSKQ</sequence>
<dbReference type="PANTHER" id="PTHR13052:SF3">
    <property type="entry name" value="NUCLEAR FACTOR RELATED TO KAPPA-B-BINDING PROTEIN"/>
    <property type="match status" value="1"/>
</dbReference>
<dbReference type="PROSITE" id="PS51916">
    <property type="entry name" value="DEUBAD"/>
    <property type="match status" value="1"/>
</dbReference>
<dbReference type="EnsemblMetazoa" id="ACON030694-RB">
    <property type="protein sequence ID" value="ACON030694-PB"/>
    <property type="gene ID" value="ACON030694"/>
</dbReference>
<evidence type="ECO:0000259" key="4">
    <source>
        <dbReference type="PROSITE" id="PS51916"/>
    </source>
</evidence>
<dbReference type="VEuPathDB" id="VectorBase:ACON2_030294"/>
<protein>
    <submittedName>
        <fullName evidence="5">DEUBAD domain-containing protein</fullName>
    </submittedName>
</protein>
<dbReference type="Pfam" id="PF25793">
    <property type="entry name" value="WHD_2nd_NFRKB"/>
    <property type="match status" value="1"/>
</dbReference>
<dbReference type="Proteomes" id="UP001105220">
    <property type="component" value="Unplaced"/>
</dbReference>
<dbReference type="InterPro" id="IPR025220">
    <property type="entry name" value="NFRKB_WH_1"/>
</dbReference>
<dbReference type="InterPro" id="IPR038106">
    <property type="entry name" value="NFRKB_winged_sf"/>
</dbReference>
<comment type="subcellular location">
    <subcellularLocation>
        <location evidence="1">Nucleus</location>
    </subcellularLocation>
</comment>
<dbReference type="CDD" id="cd21865">
    <property type="entry name" value="DEUBAD_NFRKB"/>
    <property type="match status" value="1"/>
</dbReference>
<keyword evidence="2" id="KW-0539">Nucleus</keyword>
<feature type="region of interest" description="Disordered" evidence="3">
    <location>
        <begin position="2039"/>
        <end position="2065"/>
    </location>
</feature>
<dbReference type="Pfam" id="PF14465">
    <property type="entry name" value="WHD_1st_NFRKB"/>
    <property type="match status" value="1"/>
</dbReference>
<dbReference type="GO" id="GO:0031011">
    <property type="term" value="C:Ino80 complex"/>
    <property type="evidence" value="ECO:0007669"/>
    <property type="project" value="InterPro"/>
</dbReference>
<evidence type="ECO:0000256" key="3">
    <source>
        <dbReference type="SAM" id="MobiDB-lite"/>
    </source>
</evidence>
<dbReference type="Gene3D" id="1.10.10.2430">
    <property type="entry name" value="NFRKB winged helix-like domain"/>
    <property type="match status" value="1"/>
</dbReference>
<dbReference type="RefSeq" id="XP_049465994.1">
    <property type="nucleotide sequence ID" value="XM_049610037.1"/>
</dbReference>
<dbReference type="InterPro" id="IPR024867">
    <property type="entry name" value="NFRKB"/>
</dbReference>
<feature type="domain" description="DEUBAD" evidence="4">
    <location>
        <begin position="56"/>
        <end position="172"/>
    </location>
</feature>
<dbReference type="GO" id="GO:0002020">
    <property type="term" value="F:protease binding"/>
    <property type="evidence" value="ECO:0007669"/>
    <property type="project" value="TreeGrafter"/>
</dbReference>
<dbReference type="GeneID" id="120955428"/>
<proteinExistence type="predicted"/>
<name>A0A9I3BE32_ANOCL</name>
<evidence type="ECO:0000313" key="5">
    <source>
        <dbReference type="EnsemblMetazoa" id="ACON030694-PB"/>
    </source>
</evidence>
<reference evidence="5" key="1">
    <citation type="submission" date="2023-03" db="UniProtKB">
        <authorList>
            <consortium name="EnsemblMetazoa"/>
        </authorList>
    </citation>
    <scope>IDENTIFICATION</scope>
    <source>
        <strain evidence="5">Ngousso</strain>
    </source>
</reference>
<evidence type="ECO:0000256" key="1">
    <source>
        <dbReference type="ARBA" id="ARBA00004123"/>
    </source>
</evidence>
<feature type="region of interest" description="Disordered" evidence="3">
    <location>
        <begin position="438"/>
        <end position="459"/>
    </location>
</feature>
<evidence type="ECO:0000256" key="2">
    <source>
        <dbReference type="ARBA" id="ARBA00023242"/>
    </source>
</evidence>
<feature type="compositionally biased region" description="Low complexity" evidence="3">
    <location>
        <begin position="2039"/>
        <end position="2063"/>
    </location>
</feature>
<evidence type="ECO:0000313" key="6">
    <source>
        <dbReference type="Proteomes" id="UP001105220"/>
    </source>
</evidence>
<feature type="compositionally biased region" description="Low complexity" evidence="3">
    <location>
        <begin position="450"/>
        <end position="459"/>
    </location>
</feature>
<dbReference type="InterPro" id="IPR057748">
    <property type="entry name" value="NFRKB_WH_2"/>
</dbReference>
<feature type="region of interest" description="Disordered" evidence="3">
    <location>
        <begin position="1059"/>
        <end position="1086"/>
    </location>
</feature>